<dbReference type="EMBL" id="MF101431">
    <property type="protein sequence ID" value="ARW64078.1"/>
    <property type="molecule type" value="Genomic_DNA"/>
</dbReference>
<feature type="transmembrane region" description="Helical" evidence="1">
    <location>
        <begin position="151"/>
        <end position="175"/>
    </location>
</feature>
<keyword evidence="2" id="KW-0150">Chloroplast</keyword>
<dbReference type="AlphaFoldDB" id="A0A1Z1MDB9"/>
<feature type="transmembrane region" description="Helical" evidence="1">
    <location>
        <begin position="217"/>
        <end position="239"/>
    </location>
</feature>
<accession>A0A1Z1MDB9</accession>
<feature type="transmembrane region" description="Helical" evidence="1">
    <location>
        <begin position="35"/>
        <end position="64"/>
    </location>
</feature>
<feature type="transmembrane region" description="Helical" evidence="1">
    <location>
        <begin position="181"/>
        <end position="205"/>
    </location>
</feature>
<geneLocation type="chloroplast" evidence="2"/>
<dbReference type="PANTHER" id="PTHR31272:SF9">
    <property type="entry name" value="BLL1027 PROTEIN"/>
    <property type="match status" value="1"/>
</dbReference>
<dbReference type="InterPro" id="IPR051790">
    <property type="entry name" value="Cytochrome_c-biogenesis_DsbD"/>
</dbReference>
<evidence type="ECO:0000256" key="1">
    <source>
        <dbReference type="SAM" id="Phobius"/>
    </source>
</evidence>
<name>A0A1Z1MDB9_9FLOR</name>
<keyword evidence="1" id="KW-0472">Membrane</keyword>
<keyword evidence="2" id="KW-0934">Plastid</keyword>
<proteinExistence type="predicted"/>
<evidence type="ECO:0000313" key="2">
    <source>
        <dbReference type="EMBL" id="ARW64078.1"/>
    </source>
</evidence>
<reference evidence="2" key="1">
    <citation type="journal article" date="2017" name="J. Phycol.">
        <title>Analysis of chloroplast genomes and a supermatrix inform reclassification of the Rhodomelaceae (Rhodophyta).</title>
        <authorList>
            <person name="Diaz-Tapia P."/>
            <person name="Maggs C.A."/>
            <person name="West J.A."/>
            <person name="Verbruggen H."/>
        </authorList>
    </citation>
    <scope>NUCLEOTIDE SEQUENCE</scope>
    <source>
        <strain evidence="2">PD745</strain>
    </source>
</reference>
<organism evidence="2">
    <name type="scientific">Chondria sp.</name>
    <name type="common">in: red algae</name>
    <dbReference type="NCBI Taxonomy" id="1982705"/>
    <lineage>
        <taxon>Eukaryota</taxon>
        <taxon>Rhodophyta</taxon>
        <taxon>Florideophyceae</taxon>
        <taxon>Rhodymeniophycidae</taxon>
        <taxon>Ceramiales</taxon>
        <taxon>Rhodomelaceae</taxon>
        <taxon>Chondrieae</taxon>
        <taxon>Chondria</taxon>
    </lineage>
</organism>
<feature type="transmembrane region" description="Helical" evidence="1">
    <location>
        <begin position="76"/>
        <end position="101"/>
    </location>
</feature>
<gene>
    <name evidence="2" type="primary">dsbD</name>
</gene>
<sequence>MIFLNNLLDQYQILIYLFYQNFYKVIFTNYHNINFFFFVVVTILGSFTVITPCFISMFPMLLSYIYSTESTKFNQYLFIFGIMSSIFCLLFFSNFINIYFIYQQIPILSSFILILISLNLMQVLNFSFIFNLFYDNLNLINQYGINSKSYFVGLTTGISSVPCNTSIALLMVFLLKQLDNALIIFFSIFMYLCGSFFTLLFIINLRFNDSQFKIFSPVWELIVPFSGSFLLFFSLLSFLRSCFI</sequence>
<protein>
    <submittedName>
        <fullName evidence="2">Thiol:disulfide interchange protein</fullName>
    </submittedName>
</protein>
<keyword evidence="1" id="KW-0812">Transmembrane</keyword>
<dbReference type="PANTHER" id="PTHR31272">
    <property type="entry name" value="CYTOCHROME C-TYPE BIOGENESIS PROTEIN HI_1454-RELATED"/>
    <property type="match status" value="1"/>
</dbReference>
<feature type="transmembrane region" description="Helical" evidence="1">
    <location>
        <begin position="107"/>
        <end position="130"/>
    </location>
</feature>
<keyword evidence="1" id="KW-1133">Transmembrane helix</keyword>